<dbReference type="AlphaFoldDB" id="A0A6G1IX78"/>
<dbReference type="EMBL" id="MU005587">
    <property type="protein sequence ID" value="KAF2682489.1"/>
    <property type="molecule type" value="Genomic_DNA"/>
</dbReference>
<accession>A0A6G1IX78</accession>
<sequence length="177" mass="19843">MDESSDLTPGMVGQTRETWALKYQTAFGLRFVVVALHAKCRHLRMRPCSSVDQAQLISATGVDELWQSAYSTGHLRLEGELINVSSFRTGVGTSLIPYHYLVDLKAKMEEAENEALTTAQAVRKRAIGALEFRYRQNEAVAMWTSRPAPSPHTRGYEIWYPDYGAVFPKESSSLPLC</sequence>
<protein>
    <submittedName>
        <fullName evidence="1">Uncharacterized protein</fullName>
    </submittedName>
</protein>
<proteinExistence type="predicted"/>
<keyword evidence="2" id="KW-1185">Reference proteome</keyword>
<evidence type="ECO:0000313" key="1">
    <source>
        <dbReference type="EMBL" id="KAF2682489.1"/>
    </source>
</evidence>
<reference evidence="1" key="1">
    <citation type="journal article" date="2020" name="Stud. Mycol.">
        <title>101 Dothideomycetes genomes: a test case for predicting lifestyles and emergence of pathogens.</title>
        <authorList>
            <person name="Haridas S."/>
            <person name="Albert R."/>
            <person name="Binder M."/>
            <person name="Bloem J."/>
            <person name="Labutti K."/>
            <person name="Salamov A."/>
            <person name="Andreopoulos B."/>
            <person name="Baker S."/>
            <person name="Barry K."/>
            <person name="Bills G."/>
            <person name="Bluhm B."/>
            <person name="Cannon C."/>
            <person name="Castanera R."/>
            <person name="Culley D."/>
            <person name="Daum C."/>
            <person name="Ezra D."/>
            <person name="Gonzalez J."/>
            <person name="Henrissat B."/>
            <person name="Kuo A."/>
            <person name="Liang C."/>
            <person name="Lipzen A."/>
            <person name="Lutzoni F."/>
            <person name="Magnuson J."/>
            <person name="Mondo S."/>
            <person name="Nolan M."/>
            <person name="Ohm R."/>
            <person name="Pangilinan J."/>
            <person name="Park H.-J."/>
            <person name="Ramirez L."/>
            <person name="Alfaro M."/>
            <person name="Sun H."/>
            <person name="Tritt A."/>
            <person name="Yoshinaga Y."/>
            <person name="Zwiers L.-H."/>
            <person name="Turgeon B."/>
            <person name="Goodwin S."/>
            <person name="Spatafora J."/>
            <person name="Crous P."/>
            <person name="Grigoriev I."/>
        </authorList>
    </citation>
    <scope>NUCLEOTIDE SEQUENCE</scope>
    <source>
        <strain evidence="1">CBS 122367</strain>
    </source>
</reference>
<evidence type="ECO:0000313" key="2">
    <source>
        <dbReference type="Proteomes" id="UP000799291"/>
    </source>
</evidence>
<gene>
    <name evidence="1" type="ORF">K458DRAFT_390975</name>
</gene>
<name>A0A6G1IX78_9PLEO</name>
<dbReference type="Proteomes" id="UP000799291">
    <property type="component" value="Unassembled WGS sequence"/>
</dbReference>
<organism evidence="1 2">
    <name type="scientific">Lentithecium fluviatile CBS 122367</name>
    <dbReference type="NCBI Taxonomy" id="1168545"/>
    <lineage>
        <taxon>Eukaryota</taxon>
        <taxon>Fungi</taxon>
        <taxon>Dikarya</taxon>
        <taxon>Ascomycota</taxon>
        <taxon>Pezizomycotina</taxon>
        <taxon>Dothideomycetes</taxon>
        <taxon>Pleosporomycetidae</taxon>
        <taxon>Pleosporales</taxon>
        <taxon>Massarineae</taxon>
        <taxon>Lentitheciaceae</taxon>
        <taxon>Lentithecium</taxon>
    </lineage>
</organism>